<evidence type="ECO:0000256" key="9">
    <source>
        <dbReference type="ARBA" id="ARBA00062241"/>
    </source>
</evidence>
<keyword evidence="6" id="KW-0744">Spermatogenesis</keyword>
<dbReference type="SUPFAM" id="SSF54928">
    <property type="entry name" value="RNA-binding domain, RBD"/>
    <property type="match status" value="1"/>
</dbReference>
<keyword evidence="14" id="KW-1185">Reference proteome</keyword>
<dbReference type="FunFam" id="3.30.70.330:FF:000167">
    <property type="entry name" value="protein boule-like isoform X1"/>
    <property type="match status" value="1"/>
</dbReference>
<keyword evidence="4" id="KW-0221">Differentiation</keyword>
<evidence type="ECO:0000256" key="1">
    <source>
        <dbReference type="ARBA" id="ARBA00004496"/>
    </source>
</evidence>
<evidence type="ECO:0000256" key="5">
    <source>
        <dbReference type="ARBA" id="ARBA00022845"/>
    </source>
</evidence>
<dbReference type="InterPro" id="IPR035979">
    <property type="entry name" value="RBD_domain_sf"/>
</dbReference>
<evidence type="ECO:0000256" key="4">
    <source>
        <dbReference type="ARBA" id="ARBA00022782"/>
    </source>
</evidence>
<dbReference type="PANTHER" id="PTHR11176">
    <property type="entry name" value="BOULE-RELATED"/>
    <property type="match status" value="1"/>
</dbReference>
<dbReference type="GO" id="GO:0070935">
    <property type="term" value="P:3'-UTR-mediated mRNA stabilization"/>
    <property type="evidence" value="ECO:0007669"/>
    <property type="project" value="TreeGrafter"/>
</dbReference>
<feature type="non-terminal residue" evidence="13">
    <location>
        <position position="234"/>
    </location>
</feature>
<keyword evidence="3" id="KW-0963">Cytoplasm</keyword>
<evidence type="ECO:0000256" key="3">
    <source>
        <dbReference type="ARBA" id="ARBA00022490"/>
    </source>
</evidence>
<dbReference type="OrthoDB" id="762982at2759"/>
<dbReference type="Gene3D" id="3.30.70.330">
    <property type="match status" value="1"/>
</dbReference>
<dbReference type="GO" id="GO:0051321">
    <property type="term" value="P:meiotic cell cycle"/>
    <property type="evidence" value="ECO:0007669"/>
    <property type="project" value="UniProtKB-ARBA"/>
</dbReference>
<accession>A0A7L1NX55</accession>
<evidence type="ECO:0000313" key="14">
    <source>
        <dbReference type="Proteomes" id="UP000565785"/>
    </source>
</evidence>
<dbReference type="GO" id="GO:0005737">
    <property type="term" value="C:cytoplasm"/>
    <property type="evidence" value="ECO:0007669"/>
    <property type="project" value="UniProtKB-SubCell"/>
</dbReference>
<dbReference type="SMART" id="SM00360">
    <property type="entry name" value="RRM"/>
    <property type="match status" value="1"/>
</dbReference>
<comment type="caution">
    <text evidence="13">The sequence shown here is derived from an EMBL/GenBank/DDBJ whole genome shotgun (WGS) entry which is preliminary data.</text>
</comment>
<reference evidence="13 14" key="1">
    <citation type="submission" date="2019-09" db="EMBL/GenBank/DDBJ databases">
        <title>Bird 10,000 Genomes (B10K) Project - Family phase.</title>
        <authorList>
            <person name="Zhang G."/>
        </authorList>
    </citation>
    <scope>NUCLEOTIDE SEQUENCE [LARGE SCALE GENOMIC DNA]</scope>
    <source>
        <strain evidence="13">B10K-DU-002-35</strain>
        <tissue evidence="13">Muscle</tissue>
    </source>
</reference>
<feature type="non-terminal residue" evidence="13">
    <location>
        <position position="1"/>
    </location>
</feature>
<evidence type="ECO:0000256" key="11">
    <source>
        <dbReference type="PROSITE-ProRule" id="PRU00176"/>
    </source>
</evidence>
<proteinExistence type="predicted"/>
<dbReference type="GO" id="GO:0008494">
    <property type="term" value="F:translation activator activity"/>
    <property type="evidence" value="ECO:0007669"/>
    <property type="project" value="TreeGrafter"/>
</dbReference>
<dbReference type="AlphaFoldDB" id="A0A7L1NX55"/>
<organism evidence="13 14">
    <name type="scientific">Rhinopomastus cyanomelas</name>
    <name type="common">Common scimitarbill</name>
    <dbReference type="NCBI Taxonomy" id="113115"/>
    <lineage>
        <taxon>Eukaryota</taxon>
        <taxon>Metazoa</taxon>
        <taxon>Chordata</taxon>
        <taxon>Craniata</taxon>
        <taxon>Vertebrata</taxon>
        <taxon>Euteleostomi</taxon>
        <taxon>Archelosauria</taxon>
        <taxon>Archosauria</taxon>
        <taxon>Dinosauria</taxon>
        <taxon>Saurischia</taxon>
        <taxon>Theropoda</taxon>
        <taxon>Coelurosauria</taxon>
        <taxon>Aves</taxon>
        <taxon>Neognathae</taxon>
        <taxon>Neoaves</taxon>
        <taxon>Telluraves</taxon>
        <taxon>Coraciimorphae</taxon>
        <taxon>Bucerotiformes</taxon>
        <taxon>Rhinopomastidae</taxon>
        <taxon>Rhinopomastus</taxon>
    </lineage>
</organism>
<dbReference type="GO" id="GO:0003730">
    <property type="term" value="F:mRNA 3'-UTR binding"/>
    <property type="evidence" value="ECO:0007669"/>
    <property type="project" value="TreeGrafter"/>
</dbReference>
<dbReference type="GO" id="GO:0045948">
    <property type="term" value="P:positive regulation of translational initiation"/>
    <property type="evidence" value="ECO:0007669"/>
    <property type="project" value="TreeGrafter"/>
</dbReference>
<protein>
    <recommendedName>
        <fullName evidence="10">Protein boule-like</fullName>
    </recommendedName>
</protein>
<gene>
    <name evidence="13" type="primary">Boll</name>
    <name evidence="13" type="ORF">RHICYA_R08044</name>
</gene>
<name>A0A7L1NX55_RHICY</name>
<dbReference type="InterPro" id="IPR034988">
    <property type="entry name" value="DAZ_BOULE_RRM"/>
</dbReference>
<keyword evidence="2" id="KW-0217">Developmental protein</keyword>
<evidence type="ECO:0000256" key="10">
    <source>
        <dbReference type="ARBA" id="ARBA00072848"/>
    </source>
</evidence>
<evidence type="ECO:0000256" key="7">
    <source>
        <dbReference type="ARBA" id="ARBA00022884"/>
    </source>
</evidence>
<keyword evidence="5" id="KW-0810">Translation regulation</keyword>
<dbReference type="GO" id="GO:0007283">
    <property type="term" value="P:spermatogenesis"/>
    <property type="evidence" value="ECO:0007669"/>
    <property type="project" value="UniProtKB-KW"/>
</dbReference>
<dbReference type="PANTHER" id="PTHR11176:SF57">
    <property type="entry name" value="PROTEIN BOULE"/>
    <property type="match status" value="1"/>
</dbReference>
<evidence type="ECO:0000313" key="13">
    <source>
        <dbReference type="EMBL" id="NXO03727.1"/>
    </source>
</evidence>
<dbReference type="Pfam" id="PF00076">
    <property type="entry name" value="RRM_1"/>
    <property type="match status" value="1"/>
</dbReference>
<evidence type="ECO:0000256" key="2">
    <source>
        <dbReference type="ARBA" id="ARBA00022473"/>
    </source>
</evidence>
<sequence>SALPLNDQTSAPVFGRVAPNRIFVGGISLQTSENDLKMFFGQYGTVKEVKIINDRAGASKGYGFVTFEAPEDAQKILQKTKKIHYKDQKWNIGPAVRKQRRRMCLSTSSEYPPGGDKMYLTSSGCPYVYRNGTAYFHPSEVASLSQPCSVSNFSSVMVPQPVYQPPTYHFQAPTQCLPNQLQWPPQVPTQSFTCPPPLLHAQPCEVIYQPVGITQENGGVPPPLVVQATVSEVF</sequence>
<comment type="subunit">
    <text evidence="9">Interacts with DAZ1 and DAZL.</text>
</comment>
<dbReference type="Proteomes" id="UP000565785">
    <property type="component" value="Unassembled WGS sequence"/>
</dbReference>
<comment type="subcellular location">
    <subcellularLocation>
        <location evidence="1">Cytoplasm</location>
    </subcellularLocation>
</comment>
<evidence type="ECO:0000256" key="6">
    <source>
        <dbReference type="ARBA" id="ARBA00022871"/>
    </source>
</evidence>
<dbReference type="EMBL" id="VXBP01009533">
    <property type="protein sequence ID" value="NXO03727.1"/>
    <property type="molecule type" value="Genomic_DNA"/>
</dbReference>
<dbReference type="InterPro" id="IPR012677">
    <property type="entry name" value="Nucleotide-bd_a/b_plait_sf"/>
</dbReference>
<keyword evidence="7 11" id="KW-0694">RNA-binding</keyword>
<evidence type="ECO:0000259" key="12">
    <source>
        <dbReference type="PROSITE" id="PS50102"/>
    </source>
</evidence>
<comment type="function">
    <text evidence="8">Probable RNA-binding protein, which may be required during spermatogenesis. May act by binding to the 3'-UTR of mRNAs and regulating their translation.</text>
</comment>
<evidence type="ECO:0000256" key="8">
    <source>
        <dbReference type="ARBA" id="ARBA00060279"/>
    </source>
</evidence>
<dbReference type="PROSITE" id="PS50102">
    <property type="entry name" value="RRM"/>
    <property type="match status" value="1"/>
</dbReference>
<feature type="domain" description="RRM" evidence="12">
    <location>
        <begin position="20"/>
        <end position="88"/>
    </location>
</feature>
<dbReference type="InterPro" id="IPR000504">
    <property type="entry name" value="RRM_dom"/>
</dbReference>
<dbReference type="CDD" id="cd12412">
    <property type="entry name" value="RRM_DAZL_BOULE"/>
    <property type="match status" value="1"/>
</dbReference>
<dbReference type="GO" id="GO:0030154">
    <property type="term" value="P:cell differentiation"/>
    <property type="evidence" value="ECO:0007669"/>
    <property type="project" value="UniProtKB-KW"/>
</dbReference>